<evidence type="ECO:0000256" key="1">
    <source>
        <dbReference type="SAM" id="MobiDB-lite"/>
    </source>
</evidence>
<feature type="transmembrane region" description="Helical" evidence="2">
    <location>
        <begin position="186"/>
        <end position="202"/>
    </location>
</feature>
<dbReference type="Proteomes" id="UP000014227">
    <property type="component" value="Chromosome I"/>
</dbReference>
<evidence type="ECO:0000313" key="3">
    <source>
        <dbReference type="EMBL" id="CCW34541.1"/>
    </source>
</evidence>
<accession>S0ET04</accession>
<gene>
    <name evidence="3" type="ORF">CCALI_00716</name>
</gene>
<dbReference type="EMBL" id="HF951689">
    <property type="protein sequence ID" value="CCW34541.1"/>
    <property type="molecule type" value="Genomic_DNA"/>
</dbReference>
<feature type="transmembrane region" description="Helical" evidence="2">
    <location>
        <begin position="261"/>
        <end position="283"/>
    </location>
</feature>
<feature type="transmembrane region" description="Helical" evidence="2">
    <location>
        <begin position="361"/>
        <end position="388"/>
    </location>
</feature>
<dbReference type="RefSeq" id="WP_016482103.1">
    <property type="nucleotide sequence ID" value="NC_021487.1"/>
</dbReference>
<feature type="transmembrane region" description="Helical" evidence="2">
    <location>
        <begin position="304"/>
        <end position="327"/>
    </location>
</feature>
<protein>
    <submittedName>
        <fullName evidence="3">Amino acid/polyamine/organocation transporter,APC superfamily (TC 2.A.3)</fullName>
    </submittedName>
</protein>
<feature type="region of interest" description="Disordered" evidence="1">
    <location>
        <begin position="1"/>
        <end position="22"/>
    </location>
</feature>
<dbReference type="OrthoDB" id="9759676at2"/>
<evidence type="ECO:0000256" key="2">
    <source>
        <dbReference type="SAM" id="Phobius"/>
    </source>
</evidence>
<dbReference type="AlphaFoldDB" id="S0ET04"/>
<dbReference type="PATRIC" id="fig|1303518.3.peg.722"/>
<name>S0ET04_CHTCT</name>
<feature type="transmembrane region" description="Helical" evidence="2">
    <location>
        <begin position="498"/>
        <end position="513"/>
    </location>
</feature>
<keyword evidence="2" id="KW-0472">Membrane</keyword>
<feature type="compositionally biased region" description="Polar residues" evidence="1">
    <location>
        <begin position="1"/>
        <end position="10"/>
    </location>
</feature>
<feature type="transmembrane region" description="Helical" evidence="2">
    <location>
        <begin position="473"/>
        <end position="492"/>
    </location>
</feature>
<keyword evidence="4" id="KW-1185">Reference proteome</keyword>
<proteinExistence type="predicted"/>
<sequence length="697" mass="77602">MSDLQTSSKEPTPPLEPVPPPQPSLLKRFIRVLLGRPLSSSQMEHTLLPKFLALPVFSSDAISSVAYATQEILLVLGGAGLWISSAQSRYSHYTMLITTLIVVLLAIVVASYWQTIHGYPNGGGSYIVAKDNLKPRFMPDLPGLIAASALLIDYVLTVAVSIASGVQNLESLPLPPWLQWLHFDHLVLWCLLFIGLLTLANLRGLKESGSMFAIFTYGFVIMCYLMIFLGVFGHAFFGWHMHTEYANQRWWDGSTAQSPGAHTVGTIGLFLLLNAFANGCSAMTGTEAVSNGIPAFREPKSHNAAWTLVYMGIILGSILLGISYLAVNFHVVYWEHAGQTAPAVIDQISGTVFGKTGRWQFLYWATQVFTAAILVLAANTSFADFPRLSSILARDRYMPKQMSNLGDKLVFTNGILLLGLFAALLIIWKGGNVDALIPLYAIGVFTAFTLSQAGMVVHWYHLRKVVRGWQVKAFFNGLGAIATGLVFIDLIIEKSREGAWIVVVLVPIMVYLFKRIHVHYEEVAKLLTLDNYCPPKEPQKNIVLVLVPTLHRGVMQALEYARSISSDCRAVHVCIDPEETPRLIQRWEQWVHDVPLVILNSPYRTLIEPIMRYLDAIHLERPNTTITVVIPEFVPPKWWHAFLHGQSAARLKLALLGREDVVVTNVRYFLHPCEESTPAKMQHNQAPLPQHQTGVVK</sequence>
<evidence type="ECO:0000313" key="4">
    <source>
        <dbReference type="Proteomes" id="UP000014227"/>
    </source>
</evidence>
<organism evidence="3 4">
    <name type="scientific">Chthonomonas calidirosea (strain DSM 23976 / ICMP 18418 / T49)</name>
    <dbReference type="NCBI Taxonomy" id="1303518"/>
    <lineage>
        <taxon>Bacteria</taxon>
        <taxon>Bacillati</taxon>
        <taxon>Armatimonadota</taxon>
        <taxon>Chthonomonadia</taxon>
        <taxon>Chthonomonadales</taxon>
        <taxon>Chthonomonadaceae</taxon>
        <taxon>Chthonomonas</taxon>
    </lineage>
</organism>
<dbReference type="FunCoup" id="S0ET04">
    <property type="interactions" value="9"/>
</dbReference>
<keyword evidence="2" id="KW-0812">Transmembrane</keyword>
<feature type="transmembrane region" description="Helical" evidence="2">
    <location>
        <begin position="65"/>
        <end position="84"/>
    </location>
</feature>
<dbReference type="PANTHER" id="PTHR47704:SF1">
    <property type="entry name" value="POTASSIUM TRANSPORTER KIMA"/>
    <property type="match status" value="1"/>
</dbReference>
<feature type="transmembrane region" description="Helical" evidence="2">
    <location>
        <begin position="409"/>
        <end position="428"/>
    </location>
</feature>
<feature type="transmembrane region" description="Helical" evidence="2">
    <location>
        <begin position="144"/>
        <end position="166"/>
    </location>
</feature>
<keyword evidence="2" id="KW-1133">Transmembrane helix</keyword>
<dbReference type="HOGENOM" id="CLU_017999_1_1_0"/>
<dbReference type="InParanoid" id="S0ET04"/>
<feature type="transmembrane region" description="Helical" evidence="2">
    <location>
        <begin position="440"/>
        <end position="461"/>
    </location>
</feature>
<reference evidence="4" key="1">
    <citation type="submission" date="2013-03" db="EMBL/GenBank/DDBJ databases">
        <title>Genome sequence of Chthonomonas calidirosea, the first sequenced genome from the Armatimonadetes phylum (formally candidate division OP10).</title>
        <authorList>
            <person name="Lee K.C.Y."/>
            <person name="Morgan X.C."/>
            <person name="Dunfield P.F."/>
            <person name="Tamas I."/>
            <person name="Houghton K.M."/>
            <person name="Vyssotski M."/>
            <person name="Ryan J.L.J."/>
            <person name="Lagutin K."/>
            <person name="McDonald I.R."/>
            <person name="Stott M.B."/>
        </authorList>
    </citation>
    <scope>NUCLEOTIDE SEQUENCE [LARGE SCALE GENOMIC DNA]</scope>
    <source>
        <strain evidence="4">DSM 23976 / ICMP 18418 / T49</strain>
    </source>
</reference>
<feature type="compositionally biased region" description="Pro residues" evidence="1">
    <location>
        <begin position="11"/>
        <end position="22"/>
    </location>
</feature>
<dbReference type="STRING" id="454171.CP488_00437"/>
<dbReference type="eggNOG" id="COG0531">
    <property type="taxonomic scope" value="Bacteria"/>
</dbReference>
<dbReference type="InterPro" id="IPR053153">
    <property type="entry name" value="APC_K+_Transporter"/>
</dbReference>
<dbReference type="PANTHER" id="PTHR47704">
    <property type="entry name" value="POTASSIUM TRANSPORTER KIMA"/>
    <property type="match status" value="1"/>
</dbReference>
<dbReference type="Gene3D" id="1.20.1740.10">
    <property type="entry name" value="Amino acid/polyamine transporter I"/>
    <property type="match status" value="1"/>
</dbReference>
<feature type="transmembrane region" description="Helical" evidence="2">
    <location>
        <begin position="90"/>
        <end position="113"/>
    </location>
</feature>
<dbReference type="KEGG" id="ccz:CCALI_00716"/>
<feature type="transmembrane region" description="Helical" evidence="2">
    <location>
        <begin position="214"/>
        <end position="241"/>
    </location>
</feature>